<evidence type="ECO:0000256" key="6">
    <source>
        <dbReference type="PROSITE-ProRule" id="PRU00104"/>
    </source>
</evidence>
<reference evidence="8 9" key="1">
    <citation type="submission" date="2024-04" db="EMBL/GenBank/DDBJ databases">
        <title>Tritrichomonas musculus Genome.</title>
        <authorList>
            <person name="Alves-Ferreira E."/>
            <person name="Grigg M."/>
            <person name="Lorenzi H."/>
            <person name="Galac M."/>
        </authorList>
    </citation>
    <scope>NUCLEOTIDE SEQUENCE [LARGE SCALE GENOMIC DNA]</scope>
    <source>
        <strain evidence="8 9">EAF2021</strain>
    </source>
</reference>
<evidence type="ECO:0000256" key="1">
    <source>
        <dbReference type="ARBA" id="ARBA00000885"/>
    </source>
</evidence>
<dbReference type="InterPro" id="IPR050409">
    <property type="entry name" value="E3_ubiq-protein_ligase"/>
</dbReference>
<evidence type="ECO:0000256" key="4">
    <source>
        <dbReference type="ARBA" id="ARBA00022679"/>
    </source>
</evidence>
<comment type="caution">
    <text evidence="8">The sequence shown here is derived from an EMBL/GenBank/DDBJ whole genome shotgun (WGS) entry which is preliminary data.</text>
</comment>
<evidence type="ECO:0000259" key="7">
    <source>
        <dbReference type="PROSITE" id="PS50237"/>
    </source>
</evidence>
<keyword evidence="4" id="KW-0808">Transferase</keyword>
<keyword evidence="9" id="KW-1185">Reference proteome</keyword>
<dbReference type="EMBL" id="JAPFFF010000010">
    <property type="protein sequence ID" value="KAK8880460.1"/>
    <property type="molecule type" value="Genomic_DNA"/>
</dbReference>
<dbReference type="InterPro" id="IPR035983">
    <property type="entry name" value="Hect_E3_ubiquitin_ligase"/>
</dbReference>
<evidence type="ECO:0000256" key="5">
    <source>
        <dbReference type="ARBA" id="ARBA00022786"/>
    </source>
</evidence>
<dbReference type="InterPro" id="IPR000569">
    <property type="entry name" value="HECT_dom"/>
</dbReference>
<evidence type="ECO:0000313" key="9">
    <source>
        <dbReference type="Proteomes" id="UP001470230"/>
    </source>
</evidence>
<comment type="caution">
    <text evidence="6">Lacks conserved residue(s) required for the propagation of feature annotation.</text>
</comment>
<protein>
    <recommendedName>
        <fullName evidence="3">HECT-type E3 ubiquitin transferase</fullName>
        <ecNumber evidence="3">2.3.2.26</ecNumber>
    </recommendedName>
</protein>
<gene>
    <name evidence="8" type="ORF">M9Y10_003134</name>
</gene>
<keyword evidence="5 6" id="KW-0833">Ubl conjugation pathway</keyword>
<accession>A0ABR2JRE0</accession>
<dbReference type="PANTHER" id="PTHR11254:SF440">
    <property type="entry name" value="E3 UBIQUITIN-PROTEIN LIGASE NEDD-4"/>
    <property type="match status" value="1"/>
</dbReference>
<sequence>MKQMESVLPIIIKTFEDKISKTNPSIDFIESFFEDIPYLLKPKISELRPFIDKIFQKYEQSSFTNNRLSNFICSLMNFLAPEKLEYQFLFPKDSKEINFSFSYSRNPNMTEKSDKDDELLLEPASKNLENMDIFWEIYEKHRRVLSKIIEKNGNMVGKMNFLSYFPELLRFEKRVSHFKKNIRHYSYEYLFITVNRNKNLFNDSFEQLHNRTYDEWMGKISVDFKGENGIDAGGLTREWFTLIIKEIFDVKQSLFMSTENNSYISKKAPKKLDETEIELYRFALIEGIYVILQTNSSS</sequence>
<evidence type="ECO:0000256" key="2">
    <source>
        <dbReference type="ARBA" id="ARBA00004906"/>
    </source>
</evidence>
<organism evidence="8 9">
    <name type="scientific">Tritrichomonas musculus</name>
    <dbReference type="NCBI Taxonomy" id="1915356"/>
    <lineage>
        <taxon>Eukaryota</taxon>
        <taxon>Metamonada</taxon>
        <taxon>Parabasalia</taxon>
        <taxon>Tritrichomonadida</taxon>
        <taxon>Tritrichomonadidae</taxon>
        <taxon>Tritrichomonas</taxon>
    </lineage>
</organism>
<evidence type="ECO:0000313" key="8">
    <source>
        <dbReference type="EMBL" id="KAK8880460.1"/>
    </source>
</evidence>
<dbReference type="EC" id="2.3.2.26" evidence="3"/>
<name>A0ABR2JRE0_9EUKA</name>
<comment type="pathway">
    <text evidence="2">Protein modification; protein ubiquitination.</text>
</comment>
<dbReference type="SUPFAM" id="SSF56204">
    <property type="entry name" value="Hect, E3 ligase catalytic domain"/>
    <property type="match status" value="1"/>
</dbReference>
<dbReference type="PROSITE" id="PS50237">
    <property type="entry name" value="HECT"/>
    <property type="match status" value="1"/>
</dbReference>
<dbReference type="Proteomes" id="UP001470230">
    <property type="component" value="Unassembled WGS sequence"/>
</dbReference>
<dbReference type="PANTHER" id="PTHR11254">
    <property type="entry name" value="HECT DOMAIN UBIQUITIN-PROTEIN LIGASE"/>
    <property type="match status" value="1"/>
</dbReference>
<proteinExistence type="predicted"/>
<comment type="catalytic activity">
    <reaction evidence="1">
        <text>S-ubiquitinyl-[E2 ubiquitin-conjugating enzyme]-L-cysteine + [acceptor protein]-L-lysine = [E2 ubiquitin-conjugating enzyme]-L-cysteine + N(6)-ubiquitinyl-[acceptor protein]-L-lysine.</text>
        <dbReference type="EC" id="2.3.2.26"/>
    </reaction>
</comment>
<dbReference type="Gene3D" id="3.90.1750.10">
    <property type="entry name" value="Hect, E3 ligase catalytic domains"/>
    <property type="match status" value="1"/>
</dbReference>
<evidence type="ECO:0000256" key="3">
    <source>
        <dbReference type="ARBA" id="ARBA00012485"/>
    </source>
</evidence>
<feature type="domain" description="HECT" evidence="7">
    <location>
        <begin position="209"/>
        <end position="282"/>
    </location>
</feature>